<organism evidence="1 2">
    <name type="scientific">Pyrobaculum aerophilum</name>
    <dbReference type="NCBI Taxonomy" id="13773"/>
    <lineage>
        <taxon>Archaea</taxon>
        <taxon>Thermoproteota</taxon>
        <taxon>Thermoprotei</taxon>
        <taxon>Thermoproteales</taxon>
        <taxon>Thermoproteaceae</taxon>
        <taxon>Pyrobaculum</taxon>
    </lineage>
</organism>
<proteinExistence type="predicted"/>
<dbReference type="EMBL" id="DUJP01000018">
    <property type="protein sequence ID" value="HII46672.1"/>
    <property type="molecule type" value="Genomic_DNA"/>
</dbReference>
<name>A0A832SZU7_9CREN</name>
<dbReference type="GO" id="GO:0032259">
    <property type="term" value="P:methylation"/>
    <property type="evidence" value="ECO:0007669"/>
    <property type="project" value="UniProtKB-KW"/>
</dbReference>
<gene>
    <name evidence="1" type="ORF">HA333_04265</name>
</gene>
<reference evidence="1" key="1">
    <citation type="journal article" date="2020" name="bioRxiv">
        <title>A rank-normalized archaeal taxonomy based on genome phylogeny resolves widespread incomplete and uneven classifications.</title>
        <authorList>
            <person name="Rinke C."/>
            <person name="Chuvochina M."/>
            <person name="Mussig A.J."/>
            <person name="Chaumeil P.-A."/>
            <person name="Waite D.W."/>
            <person name="Whitman W.B."/>
            <person name="Parks D.H."/>
            <person name="Hugenholtz P."/>
        </authorList>
    </citation>
    <scope>NUCLEOTIDE SEQUENCE</scope>
    <source>
        <strain evidence="1">UBA8839</strain>
    </source>
</reference>
<dbReference type="Proteomes" id="UP000651120">
    <property type="component" value="Unassembled WGS sequence"/>
</dbReference>
<dbReference type="Gene3D" id="3.40.50.150">
    <property type="entry name" value="Vaccinia Virus protein VP39"/>
    <property type="match status" value="1"/>
</dbReference>
<comment type="caution">
    <text evidence="1">The sequence shown here is derived from an EMBL/GenBank/DDBJ whole genome shotgun (WGS) entry which is preliminary data.</text>
</comment>
<keyword evidence="1" id="KW-0808">Transferase</keyword>
<dbReference type="AlphaFoldDB" id="A0A832SZU7"/>
<evidence type="ECO:0000313" key="2">
    <source>
        <dbReference type="Proteomes" id="UP000651120"/>
    </source>
</evidence>
<dbReference type="RefSeq" id="WP_281071001.1">
    <property type="nucleotide sequence ID" value="NZ_DUJP01000018.1"/>
</dbReference>
<keyword evidence="1" id="KW-0489">Methyltransferase</keyword>
<dbReference type="GO" id="GO:0008168">
    <property type="term" value="F:methyltransferase activity"/>
    <property type="evidence" value="ECO:0007669"/>
    <property type="project" value="UniProtKB-KW"/>
</dbReference>
<accession>A0A832SZU7</accession>
<dbReference type="Pfam" id="PF13489">
    <property type="entry name" value="Methyltransf_23"/>
    <property type="match status" value="1"/>
</dbReference>
<dbReference type="SUPFAM" id="SSF53335">
    <property type="entry name" value="S-adenosyl-L-methionine-dependent methyltransferases"/>
    <property type="match status" value="1"/>
</dbReference>
<protein>
    <submittedName>
        <fullName evidence="1">Class I SAM-dependent methyltransferase</fullName>
    </submittedName>
</protein>
<evidence type="ECO:0000313" key="1">
    <source>
        <dbReference type="EMBL" id="HII46672.1"/>
    </source>
</evidence>
<sequence>MYVDFPSVWRYFKDYISASGGGVFELKKALDWSVWYAAKWWREVREAGAANLKNPFVKALYTALRARGIIDDEGRVKKEVSRPEMPKGLYAREWVEMHKNFNEIGAVKVAKDEADRNALDLFYSDIQIQGWHRIMVKAFLKAAGFTDGLRVLEPYSREGHLAVIIHDEYKPAAYLGYDPNPDYVQVAKSMAPTAQFTAAPTACHLTGTYDVAILVEKMQWMADPLYELECIKKLLKRPGGLLLVAQPVAESMPGYLAILSAIGARQVYTWREAENILKMRFKLAKRLIRTLPFYGAVFENP</sequence>
<dbReference type="InterPro" id="IPR029063">
    <property type="entry name" value="SAM-dependent_MTases_sf"/>
</dbReference>